<keyword evidence="2" id="KW-1185">Reference proteome</keyword>
<organism evidence="1 2">
    <name type="scientific">Cryptosporidium hominis</name>
    <dbReference type="NCBI Taxonomy" id="237895"/>
    <lineage>
        <taxon>Eukaryota</taxon>
        <taxon>Sar</taxon>
        <taxon>Alveolata</taxon>
        <taxon>Apicomplexa</taxon>
        <taxon>Conoidasida</taxon>
        <taxon>Coccidia</taxon>
        <taxon>Eucoccidiorida</taxon>
        <taxon>Eimeriorina</taxon>
        <taxon>Cryptosporidiidae</taxon>
        <taxon>Cryptosporidium</taxon>
    </lineage>
</organism>
<dbReference type="Gene3D" id="2.60.270.50">
    <property type="match status" value="1"/>
</dbReference>
<evidence type="ECO:0000313" key="1">
    <source>
        <dbReference type="EMBL" id="PPS97582.1"/>
    </source>
</evidence>
<reference evidence="1 2" key="1">
    <citation type="submission" date="2014-11" db="EMBL/GenBank/DDBJ databases">
        <title>Comparative genomic analysis of Cryptosporidium hominis reveals occurrence of genetic recombination in virulent subtypes.</title>
        <authorList>
            <person name="Guo Y."/>
            <person name="Tang K."/>
            <person name="Frace M."/>
            <person name="Li N."/>
            <person name="Roellig D.M."/>
            <person name="Sammons S."/>
            <person name="Knipe K."/>
            <person name="Rowe L."/>
            <person name="Feng Y."/>
            <person name="Xiao L."/>
        </authorList>
    </citation>
    <scope>NUCLEOTIDE SEQUENCE [LARGE SCALE GENOMIC DNA]</scope>
    <source>
        <strain evidence="1">30976</strain>
    </source>
</reference>
<sequence>MEQLEVVIKNNTRLTFFRYIQILDKGEWIYHPVERISSGMMTSFVCSSATYQSIFGCNVVYSVIVNGLEYFFIYKYESRIIGDCEANAWTGVIEGDDKFVGFTSKADGNRSEIFYLDNTNGLQRSCKRLMTHINIRETEFGNKLLDRLDSKDYREKHSNQYSFDLNKRLNSNYYEWVKRLRTFPRSLYIRIVNLTDFDLTLQLPAASKSDSEKFKNRSLGNSTISSAVTPSMHVESHNENLITRGPYSPYSMENLVSGGQWIEFPPEKIYANSIVEFGASCESLFSADFKASIVYRVSGYAGKVLFGWDFPAGFTPSLSCKGFHDLHNLSISSHYENFNDGNILFHIIDESKPPKIRLMSVKAIFSENFLSIISENSTSEEKLNLNENILDQIFGKNNDTLTGKSGLNLERNSTVQNDEKNIGSKIYNNHDSGLYNVIGKDEEFTDGDLARDILPYFIEYIKPERVIHCKEGNIFLYNRIALDSPRVLFSSLLASSNINMHQKYCGNIDSISLFIEWSIGCEIFRKIWGPDDKPILVSSSAGGMNDWNSILNSIYSRICRRNRSKDRIYFYDDDDDDDNDRRESIGKNTYSRKLSSCQMNCFFLEDEAEVNEEDQSNFEIALTVQQLLAQILAPYLVKYLKSSTISKGGMSSNISNSSRFSNASTVLQGLVDSDHIWKYSKIRNIKGVNNFDERDKQGILDFQGTISFLILHWDDLFFELFEKKLSKLSSYFKHQFNSDTLLCIIQRVSLLWENKDFEFFEDSNFLLEFIDAAAVICRIIENDENSHALNCLIKLRNSIKVKTP</sequence>
<dbReference type="Proteomes" id="UP001429100">
    <property type="component" value="Unassembled WGS sequence"/>
</dbReference>
<reference evidence="1 2" key="2">
    <citation type="submission" date="2017-10" db="EMBL/GenBank/DDBJ databases">
        <title>Consistent, comparative and evidence-based genome annotation and re-annotation for the closely-related species, Cryptosporidium parvum, C. hominis and C. tyzzeri.</title>
        <authorList>
            <person name="Baptista R.P."/>
            <person name="Li Y."/>
            <person name="Sateriale A."/>
            <person name="Striepen B."/>
            <person name="Kissinger J.C."/>
        </authorList>
    </citation>
    <scope>NUCLEOTIDE SEQUENCE [LARGE SCALE GENOMIC DNA]</scope>
    <source>
        <strain evidence="1">30976</strain>
    </source>
</reference>
<evidence type="ECO:0000313" key="2">
    <source>
        <dbReference type="Proteomes" id="UP001429100"/>
    </source>
</evidence>
<accession>A0ABX5BGT2</accession>
<comment type="caution">
    <text evidence="1">The sequence shown here is derived from an EMBL/GenBank/DDBJ whole genome shotgun (WGS) entry which is preliminary data.</text>
</comment>
<protein>
    <submittedName>
        <fullName evidence="1">Uncharacterized protein</fullName>
    </submittedName>
</protein>
<name>A0ABX5BGT2_CRYHO</name>
<proteinExistence type="predicted"/>
<dbReference type="EMBL" id="JTAI01000007">
    <property type="protein sequence ID" value="PPS97582.1"/>
    <property type="molecule type" value="Genomic_DNA"/>
</dbReference>
<gene>
    <name evidence="1" type="ORF">GY17_00000423</name>
</gene>